<dbReference type="EMBL" id="AAKTGI010000012">
    <property type="protein sequence ID" value="ECV3049509.1"/>
    <property type="molecule type" value="Genomic_DNA"/>
</dbReference>
<proteinExistence type="predicted"/>
<comment type="caution">
    <text evidence="2">The sequence shown here is derived from an EMBL/GenBank/DDBJ whole genome shotgun (WGS) entry which is preliminary data.</text>
</comment>
<accession>A0A609CQ19</accession>
<dbReference type="SUPFAM" id="SSF49401">
    <property type="entry name" value="Bacterial adhesins"/>
    <property type="match status" value="1"/>
</dbReference>
<gene>
    <name evidence="2" type="ORF">F2344_20530</name>
</gene>
<name>A0A609CQ19_SALER</name>
<dbReference type="InterPro" id="IPR008966">
    <property type="entry name" value="Adhesion_dom_sf"/>
</dbReference>
<dbReference type="GO" id="GO:0009289">
    <property type="term" value="C:pilus"/>
    <property type="evidence" value="ECO:0007669"/>
    <property type="project" value="InterPro"/>
</dbReference>
<dbReference type="GO" id="GO:0043709">
    <property type="term" value="P:cell adhesion involved in single-species biofilm formation"/>
    <property type="evidence" value="ECO:0007669"/>
    <property type="project" value="TreeGrafter"/>
</dbReference>
<evidence type="ECO:0000313" key="2">
    <source>
        <dbReference type="EMBL" id="ECV3049509.1"/>
    </source>
</evidence>
<dbReference type="PANTHER" id="PTHR33420">
    <property type="entry name" value="FIMBRIAL SUBUNIT ELFA-RELATED"/>
    <property type="match status" value="1"/>
</dbReference>
<dbReference type="InterPro" id="IPR000259">
    <property type="entry name" value="Adhesion_dom_fimbrial"/>
</dbReference>
<protein>
    <submittedName>
        <fullName evidence="2">Fimbrial protein</fullName>
    </submittedName>
</protein>
<feature type="domain" description="Fimbrial-type adhesion" evidence="1">
    <location>
        <begin position="39"/>
        <end position="188"/>
    </location>
</feature>
<dbReference type="Pfam" id="PF00419">
    <property type="entry name" value="Fimbrial"/>
    <property type="match status" value="1"/>
</dbReference>
<dbReference type="InterPro" id="IPR036937">
    <property type="entry name" value="Adhesion_dom_fimbrial_sf"/>
</dbReference>
<sequence>MIFSRGDNMWLRYFCGSCLAVASIIYCRTVTAVDTNLMIRGNILDAGCIVTGSDDNGVIEVSFGDININKVGTPETERLVNLKVSCDNSVQERKTLQMYVHPTSYGILTSVGQNVLETSLPGLGIALTVGTDAKPVNLNTWTPVPGMSSKNDTWTRSVKIQARLVTPSKSQLQAGKFKATADIIMNYQ</sequence>
<organism evidence="2">
    <name type="scientific">Salmonella enterica</name>
    <name type="common">Salmonella choleraesuis</name>
    <dbReference type="NCBI Taxonomy" id="28901"/>
    <lineage>
        <taxon>Bacteria</taxon>
        <taxon>Pseudomonadati</taxon>
        <taxon>Pseudomonadota</taxon>
        <taxon>Gammaproteobacteria</taxon>
        <taxon>Enterobacterales</taxon>
        <taxon>Enterobacteriaceae</taxon>
        <taxon>Salmonella</taxon>
    </lineage>
</organism>
<dbReference type="Gene3D" id="2.60.40.1090">
    <property type="entry name" value="Fimbrial-type adhesion domain"/>
    <property type="match status" value="1"/>
</dbReference>
<evidence type="ECO:0000259" key="1">
    <source>
        <dbReference type="Pfam" id="PF00419"/>
    </source>
</evidence>
<dbReference type="InterPro" id="IPR050263">
    <property type="entry name" value="Bact_Fimbrial_Adh_Pro"/>
</dbReference>
<dbReference type="PANTHER" id="PTHR33420:SF33">
    <property type="entry name" value="MINOR FIMBRIAL SUBUNIT"/>
    <property type="match status" value="1"/>
</dbReference>
<reference evidence="2" key="1">
    <citation type="submission" date="2019-09" db="EMBL/GenBank/DDBJ databases">
        <authorList>
            <consortium name="PulseNet: The National Subtyping Network for Foodborne Disease Surveillance"/>
            <person name="Tarr C.L."/>
            <person name="Trees E."/>
            <person name="Katz L.S."/>
            <person name="Carleton-Romer H.A."/>
            <person name="Stroika S."/>
            <person name="Kucerova Z."/>
            <person name="Roache K.F."/>
            <person name="Sabol A.L."/>
            <person name="Besser J."/>
            <person name="Gerner-Smidt P."/>
        </authorList>
    </citation>
    <scope>NUCLEOTIDE SEQUENCE</scope>
    <source>
        <strain evidence="2">PNUSAS098709</strain>
    </source>
</reference>
<dbReference type="AlphaFoldDB" id="A0A609CQ19"/>